<accession>A0A1Y1I6H9</accession>
<dbReference type="Proteomes" id="UP000054558">
    <property type="component" value="Unassembled WGS sequence"/>
</dbReference>
<evidence type="ECO:0000313" key="3">
    <source>
        <dbReference type="Proteomes" id="UP000054558"/>
    </source>
</evidence>
<dbReference type="SUPFAM" id="SSF51905">
    <property type="entry name" value="FAD/NAD(P)-binding domain"/>
    <property type="match status" value="1"/>
</dbReference>
<dbReference type="PANTHER" id="PTHR45968">
    <property type="entry name" value="OSJNBA0019K04.7 PROTEIN"/>
    <property type="match status" value="1"/>
</dbReference>
<name>A0A1Y1I6H9_KLENI</name>
<dbReference type="EMBL" id="DF237246">
    <property type="protein sequence ID" value="GAQ86564.1"/>
    <property type="molecule type" value="Genomic_DNA"/>
</dbReference>
<feature type="domain" description="Glucose-methanol-choline oxidoreductase C-terminal" evidence="1">
    <location>
        <begin position="3"/>
        <end position="47"/>
    </location>
</feature>
<organism evidence="2 3">
    <name type="scientific">Klebsormidium nitens</name>
    <name type="common">Green alga</name>
    <name type="synonym">Ulothrix nitens</name>
    <dbReference type="NCBI Taxonomy" id="105231"/>
    <lineage>
        <taxon>Eukaryota</taxon>
        <taxon>Viridiplantae</taxon>
        <taxon>Streptophyta</taxon>
        <taxon>Klebsormidiophyceae</taxon>
        <taxon>Klebsormidiales</taxon>
        <taxon>Klebsormidiaceae</taxon>
        <taxon>Klebsormidium</taxon>
    </lineage>
</organism>
<gene>
    <name evidence="2" type="ORF">KFL_002970020</name>
</gene>
<proteinExistence type="predicted"/>
<protein>
    <submittedName>
        <fullName evidence="2">GMC oxidoreductase family</fullName>
    </submittedName>
</protein>
<dbReference type="PANTHER" id="PTHR45968:SF3">
    <property type="entry name" value="OS04G0573100 PROTEIN"/>
    <property type="match status" value="1"/>
</dbReference>
<dbReference type="Pfam" id="PF05199">
    <property type="entry name" value="GMC_oxred_C"/>
    <property type="match status" value="1"/>
</dbReference>
<dbReference type="STRING" id="105231.A0A1Y1I6H9"/>
<reference evidence="2 3" key="1">
    <citation type="journal article" date="2014" name="Nat. Commun.">
        <title>Klebsormidium flaccidum genome reveals primary factors for plant terrestrial adaptation.</title>
        <authorList>
            <person name="Hori K."/>
            <person name="Maruyama F."/>
            <person name="Fujisawa T."/>
            <person name="Togashi T."/>
            <person name="Yamamoto N."/>
            <person name="Seo M."/>
            <person name="Sato S."/>
            <person name="Yamada T."/>
            <person name="Mori H."/>
            <person name="Tajima N."/>
            <person name="Moriyama T."/>
            <person name="Ikeuchi M."/>
            <person name="Watanabe M."/>
            <person name="Wada H."/>
            <person name="Kobayashi K."/>
            <person name="Saito M."/>
            <person name="Masuda T."/>
            <person name="Sasaki-Sekimoto Y."/>
            <person name="Mashiguchi K."/>
            <person name="Awai K."/>
            <person name="Shimojima M."/>
            <person name="Masuda S."/>
            <person name="Iwai M."/>
            <person name="Nobusawa T."/>
            <person name="Narise T."/>
            <person name="Kondo S."/>
            <person name="Saito H."/>
            <person name="Sato R."/>
            <person name="Murakawa M."/>
            <person name="Ihara Y."/>
            <person name="Oshima-Yamada Y."/>
            <person name="Ohtaka K."/>
            <person name="Satoh M."/>
            <person name="Sonobe K."/>
            <person name="Ishii M."/>
            <person name="Ohtani R."/>
            <person name="Kanamori-Sato M."/>
            <person name="Honoki R."/>
            <person name="Miyazaki D."/>
            <person name="Mochizuki H."/>
            <person name="Umetsu J."/>
            <person name="Higashi K."/>
            <person name="Shibata D."/>
            <person name="Kamiya Y."/>
            <person name="Sato N."/>
            <person name="Nakamura Y."/>
            <person name="Tabata S."/>
            <person name="Ida S."/>
            <person name="Kurokawa K."/>
            <person name="Ohta H."/>
        </authorList>
    </citation>
    <scope>NUCLEOTIDE SEQUENCE [LARGE SCALE GENOMIC DNA]</scope>
    <source>
        <strain evidence="2 3">NIES-2285</strain>
    </source>
</reference>
<dbReference type="Gene3D" id="3.50.50.60">
    <property type="entry name" value="FAD/NAD(P)-binding domain"/>
    <property type="match status" value="1"/>
</dbReference>
<evidence type="ECO:0000259" key="1">
    <source>
        <dbReference type="Pfam" id="PF05199"/>
    </source>
</evidence>
<dbReference type="InterPro" id="IPR007867">
    <property type="entry name" value="GMC_OxRtase_C"/>
</dbReference>
<keyword evidence="3" id="KW-1185">Reference proteome</keyword>
<sequence length="105" mass="11474">MHGKCRVGEVVDEEHRVKGVGELRVMDASVFRDSPGTNPMATIMAVGWALGLRMRKERGTRTGDVSESGSLWPRGAVWDSAHSSLVPWWAAKRRSGGIGSLNGWK</sequence>
<dbReference type="InterPro" id="IPR036188">
    <property type="entry name" value="FAD/NAD-bd_sf"/>
</dbReference>
<dbReference type="InterPro" id="IPR051871">
    <property type="entry name" value="GMC_Oxidoreductase-Related"/>
</dbReference>
<dbReference type="OrthoDB" id="269227at2759"/>
<dbReference type="AlphaFoldDB" id="A0A1Y1I6H9"/>
<dbReference type="GO" id="GO:0016614">
    <property type="term" value="F:oxidoreductase activity, acting on CH-OH group of donors"/>
    <property type="evidence" value="ECO:0007669"/>
    <property type="project" value="InterPro"/>
</dbReference>
<evidence type="ECO:0000313" key="2">
    <source>
        <dbReference type="EMBL" id="GAQ86564.1"/>
    </source>
</evidence>